<proteinExistence type="predicted"/>
<evidence type="ECO:0000313" key="2">
    <source>
        <dbReference type="Proteomes" id="UP001254759"/>
    </source>
</evidence>
<reference evidence="1 2" key="1">
    <citation type="submission" date="2023-07" db="EMBL/GenBank/DDBJ databases">
        <title>Sorghum-associated microbial communities from plants grown in Nebraska, USA.</title>
        <authorList>
            <person name="Schachtman D."/>
        </authorList>
    </citation>
    <scope>NUCLEOTIDE SEQUENCE [LARGE SCALE GENOMIC DNA]</scope>
    <source>
        <strain evidence="1 2">BE107</strain>
    </source>
</reference>
<dbReference type="EMBL" id="JAVDTT010000001">
    <property type="protein sequence ID" value="MDR6841126.1"/>
    <property type="molecule type" value="Genomic_DNA"/>
</dbReference>
<dbReference type="Proteomes" id="UP001254759">
    <property type="component" value="Unassembled WGS sequence"/>
</dbReference>
<evidence type="ECO:0000313" key="1">
    <source>
        <dbReference type="EMBL" id="MDR6841126.1"/>
    </source>
</evidence>
<sequence length="44" mass="5041">MNVPVSGLPTILLDSYAMDSIYYGYQVRGRVRHSSPRRQLRLSS</sequence>
<keyword evidence="2" id="KW-1185">Reference proteome</keyword>
<dbReference type="RefSeq" id="WP_310091460.1">
    <property type="nucleotide sequence ID" value="NZ_JAVDTT010000001.1"/>
</dbReference>
<name>A0ABU1RQS6_9GAMM</name>
<accession>A0ABU1RQS6</accession>
<gene>
    <name evidence="1" type="ORF">J2W94_001390</name>
</gene>
<organism evidence="1 2">
    <name type="scientific">Pseudoxanthomonas sacheonensis</name>
    <dbReference type="NCBI Taxonomy" id="443615"/>
    <lineage>
        <taxon>Bacteria</taxon>
        <taxon>Pseudomonadati</taxon>
        <taxon>Pseudomonadota</taxon>
        <taxon>Gammaproteobacteria</taxon>
        <taxon>Lysobacterales</taxon>
        <taxon>Lysobacteraceae</taxon>
        <taxon>Pseudoxanthomonas</taxon>
    </lineage>
</organism>
<comment type="caution">
    <text evidence="1">The sequence shown here is derived from an EMBL/GenBank/DDBJ whole genome shotgun (WGS) entry which is preliminary data.</text>
</comment>
<protein>
    <submittedName>
        <fullName evidence="1">Uncharacterized protein</fullName>
    </submittedName>
</protein>